<gene>
    <name evidence="1" type="ORF">RINTHH_16120</name>
</gene>
<dbReference type="STRING" id="1165094.RINTHH_16120"/>
<dbReference type="EMBL" id="CAIY01000056">
    <property type="protein sequence ID" value="CCH67767.1"/>
    <property type="molecule type" value="Genomic_DNA"/>
</dbReference>
<dbReference type="SUPFAM" id="SSF75304">
    <property type="entry name" value="Amidase signature (AS) enzymes"/>
    <property type="match status" value="1"/>
</dbReference>
<dbReference type="AlphaFoldDB" id="M1WZP6"/>
<dbReference type="Gene3D" id="3.90.1300.10">
    <property type="entry name" value="Amidase signature (AS) domain"/>
    <property type="match status" value="1"/>
</dbReference>
<proteinExistence type="predicted"/>
<reference evidence="2" key="2">
    <citation type="submission" date="2016-01" db="EMBL/GenBank/DDBJ databases">
        <title>Diatom-associated endosymboitic cyanobacterium lacks core nitrogen metabolism enzymes.</title>
        <authorList>
            <person name="Hilton J.A."/>
            <person name="Foster R.A."/>
            <person name="Tripp H.J."/>
            <person name="Carter B.J."/>
            <person name="Zehr J.P."/>
            <person name="Villareal T.A."/>
        </authorList>
    </citation>
    <scope>NUCLEOTIDE SEQUENCE [LARGE SCALE GENOMIC DNA]</scope>
    <source>
        <strain evidence="2">HH01</strain>
    </source>
</reference>
<accession>M1WZP6</accession>
<name>M1WZP6_9NOST</name>
<protein>
    <submittedName>
        <fullName evidence="1">Uncharacterized protein</fullName>
    </submittedName>
</protein>
<dbReference type="InterPro" id="IPR036928">
    <property type="entry name" value="AS_sf"/>
</dbReference>
<organism evidence="1 2">
    <name type="scientific">Richelia intracellularis HH01</name>
    <dbReference type="NCBI Taxonomy" id="1165094"/>
    <lineage>
        <taxon>Bacteria</taxon>
        <taxon>Bacillati</taxon>
        <taxon>Cyanobacteriota</taxon>
        <taxon>Cyanophyceae</taxon>
        <taxon>Nostocales</taxon>
        <taxon>Nostocaceae</taxon>
        <taxon>Richelia</taxon>
    </lineage>
</organism>
<dbReference type="Proteomes" id="UP000053051">
    <property type="component" value="Unassembled WGS sequence"/>
</dbReference>
<keyword evidence="2" id="KW-1185">Reference proteome</keyword>
<comment type="caution">
    <text evidence="1">The sequence shown here is derived from an EMBL/GenBank/DDBJ whole genome shotgun (WGS) entry which is preliminary data.</text>
</comment>
<reference evidence="1 2" key="1">
    <citation type="submission" date="2012-05" db="EMBL/GenBank/DDBJ databases">
        <authorList>
            <person name="Hilton J."/>
        </authorList>
    </citation>
    <scope>NUCLEOTIDE SEQUENCE [LARGE SCALE GENOMIC DNA]</scope>
    <source>
        <strain evidence="1 2">HH01</strain>
    </source>
</reference>
<evidence type="ECO:0000313" key="1">
    <source>
        <dbReference type="EMBL" id="CCH67767.1"/>
    </source>
</evidence>
<sequence>MLVSAQLIAQGFAGGVICGSAACCGLVGIKPSRCGVSQAHTGDSINGLAVNVNSPLARSLPGAAALFICDIRLY</sequence>
<evidence type="ECO:0000313" key="2">
    <source>
        <dbReference type="Proteomes" id="UP000053051"/>
    </source>
</evidence>